<dbReference type="RefSeq" id="WP_035592641.1">
    <property type="nucleotide sequence ID" value="NZ_JOKD01000003.1"/>
</dbReference>
<dbReference type="Proteomes" id="UP000029721">
    <property type="component" value="Unassembled WGS sequence"/>
</dbReference>
<dbReference type="InterPro" id="IPR007813">
    <property type="entry name" value="PilN"/>
</dbReference>
<dbReference type="PANTHER" id="PTHR40278:SF2">
    <property type="entry name" value="TYPE IV PILUS INNER MEMBRANE COMPONENT PILN"/>
    <property type="match status" value="1"/>
</dbReference>
<protein>
    <submittedName>
        <fullName evidence="2">Fimbrial assembly protein</fullName>
    </submittedName>
</protein>
<dbReference type="PANTHER" id="PTHR40278">
    <property type="entry name" value="DNA UTILIZATION PROTEIN HOFN"/>
    <property type="match status" value="1"/>
</dbReference>
<keyword evidence="3" id="KW-1185">Reference proteome</keyword>
<reference evidence="2 3" key="1">
    <citation type="submission" date="2014-06" db="EMBL/GenBank/DDBJ databases">
        <title>Draft genome sequence of an extremely salt tolerant bacteria Halomonas salina/CIFRI 1.</title>
        <authorList>
            <person name="Behera B.D."/>
            <person name="Meena D.K."/>
            <person name="Das P."/>
            <person name="Maharana J."/>
            <person name="Paria P."/>
            <person name="Sharma A.P."/>
            <person name="Shamsudheen K.V."/>
            <person name="Rijit J."/>
            <person name="Dixit V."/>
            <person name="Verma A."/>
            <person name="Scaria V."/>
            <person name="Sivasubbu S."/>
        </authorList>
    </citation>
    <scope>NUCLEOTIDE SEQUENCE [LARGE SCALE GENOMIC DNA]</scope>
    <source>
        <strain evidence="2 3">CIFRI 1</strain>
    </source>
</reference>
<evidence type="ECO:0000256" key="1">
    <source>
        <dbReference type="SAM" id="MobiDB-lite"/>
    </source>
</evidence>
<gene>
    <name evidence="2" type="ORF">FP66_07095</name>
</gene>
<feature type="region of interest" description="Disordered" evidence="1">
    <location>
        <begin position="166"/>
        <end position="190"/>
    </location>
</feature>
<comment type="caution">
    <text evidence="2">The sequence shown here is derived from an EMBL/GenBank/DDBJ whole genome shotgun (WGS) entry which is preliminary data.</text>
</comment>
<accession>A0ABR4WXG4</accession>
<dbReference type="InterPro" id="IPR052534">
    <property type="entry name" value="Extracell_DNA_Util/SecSys_Comp"/>
</dbReference>
<evidence type="ECO:0000313" key="2">
    <source>
        <dbReference type="EMBL" id="KGE79422.1"/>
    </source>
</evidence>
<sequence length="190" mass="21641">MTIEINLLPWREAQRQRRSKRFHLALALAALIGLGGGYAVTWYHEQQLMAQQQRHALIRQRTAELDHDIRTVSEYESRLETLDRRIEVLQELQAERPQTVHVFNALAASLEEGVYYVDLQRQGDRLRLTGLAPDNRRVSDQLRALEASPVLDVPVLSEVEAEGGERRFDLSVGQHMPGAANDTARQEVTP</sequence>
<evidence type="ECO:0000313" key="3">
    <source>
        <dbReference type="Proteomes" id="UP000029721"/>
    </source>
</evidence>
<organism evidence="2 3">
    <name type="scientific">Halomonas salina</name>
    <dbReference type="NCBI Taxonomy" id="42565"/>
    <lineage>
        <taxon>Bacteria</taxon>
        <taxon>Pseudomonadati</taxon>
        <taxon>Pseudomonadota</taxon>
        <taxon>Gammaproteobacteria</taxon>
        <taxon>Oceanospirillales</taxon>
        <taxon>Halomonadaceae</taxon>
        <taxon>Halomonas</taxon>
    </lineage>
</organism>
<dbReference type="EMBL" id="JOKD01000003">
    <property type="protein sequence ID" value="KGE79422.1"/>
    <property type="molecule type" value="Genomic_DNA"/>
</dbReference>
<dbReference type="Pfam" id="PF05137">
    <property type="entry name" value="PilN"/>
    <property type="match status" value="1"/>
</dbReference>
<name>A0ABR4WXG4_9GAMM</name>
<proteinExistence type="predicted"/>